<reference evidence="2" key="2">
    <citation type="submission" date="2021-12" db="EMBL/GenBank/DDBJ databases">
        <title>Resequencing data analysis of finger millet.</title>
        <authorList>
            <person name="Hatakeyama M."/>
            <person name="Aluri S."/>
            <person name="Balachadran M.T."/>
            <person name="Sivarajan S.R."/>
            <person name="Poveda L."/>
            <person name="Shimizu-Inatsugi R."/>
            <person name="Schlapbach R."/>
            <person name="Sreeman S.M."/>
            <person name="Shimizu K.K."/>
        </authorList>
    </citation>
    <scope>NUCLEOTIDE SEQUENCE</scope>
</reference>
<evidence type="ECO:0000313" key="3">
    <source>
        <dbReference type="Proteomes" id="UP001054889"/>
    </source>
</evidence>
<evidence type="ECO:0000256" key="1">
    <source>
        <dbReference type="SAM" id="MobiDB-lite"/>
    </source>
</evidence>
<feature type="compositionally biased region" description="Low complexity" evidence="1">
    <location>
        <begin position="8"/>
        <end position="30"/>
    </location>
</feature>
<dbReference type="EMBL" id="BQKI01000012">
    <property type="protein sequence ID" value="GJN06046.1"/>
    <property type="molecule type" value="Genomic_DNA"/>
</dbReference>
<comment type="caution">
    <text evidence="2">The sequence shown here is derived from an EMBL/GenBank/DDBJ whole genome shotgun (WGS) entry which is preliminary data.</text>
</comment>
<feature type="region of interest" description="Disordered" evidence="1">
    <location>
        <begin position="1"/>
        <end position="53"/>
    </location>
</feature>
<dbReference type="AlphaFoldDB" id="A0AAV5D6K1"/>
<proteinExistence type="predicted"/>
<keyword evidence="3" id="KW-1185">Reference proteome</keyword>
<accession>A0AAV5D6K1</accession>
<protein>
    <submittedName>
        <fullName evidence="2">Uncharacterized protein</fullName>
    </submittedName>
</protein>
<organism evidence="2 3">
    <name type="scientific">Eleusine coracana subsp. coracana</name>
    <dbReference type="NCBI Taxonomy" id="191504"/>
    <lineage>
        <taxon>Eukaryota</taxon>
        <taxon>Viridiplantae</taxon>
        <taxon>Streptophyta</taxon>
        <taxon>Embryophyta</taxon>
        <taxon>Tracheophyta</taxon>
        <taxon>Spermatophyta</taxon>
        <taxon>Magnoliopsida</taxon>
        <taxon>Liliopsida</taxon>
        <taxon>Poales</taxon>
        <taxon>Poaceae</taxon>
        <taxon>PACMAD clade</taxon>
        <taxon>Chloridoideae</taxon>
        <taxon>Cynodonteae</taxon>
        <taxon>Eleusininae</taxon>
        <taxon>Eleusine</taxon>
    </lineage>
</organism>
<reference evidence="2" key="1">
    <citation type="journal article" date="2018" name="DNA Res.">
        <title>Multiple hybrid de novo genome assembly of finger millet, an orphan allotetraploid crop.</title>
        <authorList>
            <person name="Hatakeyama M."/>
            <person name="Aluri S."/>
            <person name="Balachadran M.T."/>
            <person name="Sivarajan S.R."/>
            <person name="Patrignani A."/>
            <person name="Gruter S."/>
            <person name="Poveda L."/>
            <person name="Shimizu-Inatsugi R."/>
            <person name="Baeten J."/>
            <person name="Francoijs K.J."/>
            <person name="Nataraja K.N."/>
            <person name="Reddy Y.A.N."/>
            <person name="Phadnis S."/>
            <person name="Ravikumar R.L."/>
            <person name="Schlapbach R."/>
            <person name="Sreeman S.M."/>
            <person name="Shimizu K.K."/>
        </authorList>
    </citation>
    <scope>NUCLEOTIDE SEQUENCE</scope>
</reference>
<name>A0AAV5D6K1_ELECO</name>
<sequence>MAMRLYCSSTTSTKPGSSSTPGSTATRRGSCPARRTPGTPARGASPTAAWAPW</sequence>
<evidence type="ECO:0000313" key="2">
    <source>
        <dbReference type="EMBL" id="GJN06046.1"/>
    </source>
</evidence>
<dbReference type="Proteomes" id="UP001054889">
    <property type="component" value="Unassembled WGS sequence"/>
</dbReference>
<gene>
    <name evidence="2" type="primary">ga23731</name>
    <name evidence="2" type="ORF">PR202_ga23731</name>
</gene>